<feature type="domain" description="HTH cro/C1-type" evidence="1">
    <location>
        <begin position="12"/>
        <end position="66"/>
    </location>
</feature>
<dbReference type="SMART" id="SM00530">
    <property type="entry name" value="HTH_XRE"/>
    <property type="match status" value="1"/>
</dbReference>
<keyword evidence="3" id="KW-1185">Reference proteome</keyword>
<comment type="caution">
    <text evidence="2">The sequence shown here is derived from an EMBL/GenBank/DDBJ whole genome shotgun (WGS) entry which is preliminary data.</text>
</comment>
<dbReference type="RefSeq" id="WP_343983766.1">
    <property type="nucleotide sequence ID" value="NZ_BAAAGK010000301.1"/>
</dbReference>
<dbReference type="CDD" id="cd00093">
    <property type="entry name" value="HTH_XRE"/>
    <property type="match status" value="1"/>
</dbReference>
<name>A0ABW2TA05_9ACTN</name>
<gene>
    <name evidence="2" type="ORF">ACFQVD_36135</name>
</gene>
<evidence type="ECO:0000259" key="1">
    <source>
        <dbReference type="PROSITE" id="PS50943"/>
    </source>
</evidence>
<dbReference type="InterPro" id="IPR010982">
    <property type="entry name" value="Lambda_DNA-bd_dom_sf"/>
</dbReference>
<accession>A0ABW2TA05</accession>
<dbReference type="SUPFAM" id="SSF47413">
    <property type="entry name" value="lambda repressor-like DNA-binding domains"/>
    <property type="match status" value="1"/>
</dbReference>
<evidence type="ECO:0000313" key="2">
    <source>
        <dbReference type="EMBL" id="MFC7605545.1"/>
    </source>
</evidence>
<dbReference type="PROSITE" id="PS50943">
    <property type="entry name" value="HTH_CROC1"/>
    <property type="match status" value="1"/>
</dbReference>
<dbReference type="Pfam" id="PF01381">
    <property type="entry name" value="HTH_3"/>
    <property type="match status" value="1"/>
</dbReference>
<evidence type="ECO:0000313" key="3">
    <source>
        <dbReference type="Proteomes" id="UP001596514"/>
    </source>
</evidence>
<sequence>MVEDRYTFGEWLSRQLRRQNMSQADLAIRLDVTRAAVSAWVTGRAEPRMDKIEAIAEVLGVDPGAVMNREDSPSSAGSLAWYHRPAHVDGGRELGNAATFAFDADLSVLAREATQNSLDEQHDPNQPVRVRYLLHEISGERRRRFLDALHWNELEPHFEAAADPSQRQKVGRVLANGIHEMRENDTLLLLRVDDYNANGLTGPDYDDGRFAAVVRRLLDSHKAGTAGGSYGLGKATLWASSQLGLVMINSVLSEPYEGRRESRMIGRLDLPWHHLDGVDYAGPAWFGEADPQRDEVARSWWADPKTVEDLYLTRESPDPGTSFLIVGAHDATGDATDLDGMHSKLVTHLARNFWAAMISTTDSQPLLEASVTSMRNGVVVIEEERVDPHIHEPARSRAVRAFLEGTTVSQPTRTDHVVQSSVVLGVPPLKENARKGEKQFAEHNAVLLVTQTDDNDEKLNQLVCMRGNRMVVTRRTVTDVPLGSFPFQAVLLAGKATGSDLPDALAAEEFLRASEPPEHDAWKTTDDLIATYTRGAASRLAEFRRDTHEEIRRIVRRPEGDDNGPDPLDDLLRVDPPALPRNPGFPTVKHVQGSLTEDGAWQVRVEVRLPVRVDPWLMTPMLRFVTRSGPHPSADWQRLTAELNCEVTSAGNLAFKTGARSAVFHGVSDVTSHPVAAQMSAVEISLTRAKENAT</sequence>
<proteinExistence type="predicted"/>
<reference evidence="3" key="1">
    <citation type="journal article" date="2019" name="Int. J. Syst. Evol. Microbiol.">
        <title>The Global Catalogue of Microorganisms (GCM) 10K type strain sequencing project: providing services to taxonomists for standard genome sequencing and annotation.</title>
        <authorList>
            <consortium name="The Broad Institute Genomics Platform"/>
            <consortium name="The Broad Institute Genome Sequencing Center for Infectious Disease"/>
            <person name="Wu L."/>
            <person name="Ma J."/>
        </authorList>
    </citation>
    <scope>NUCLEOTIDE SEQUENCE [LARGE SCALE GENOMIC DNA]</scope>
    <source>
        <strain evidence="3">JCM 10083</strain>
    </source>
</reference>
<dbReference type="Proteomes" id="UP001596514">
    <property type="component" value="Unassembled WGS sequence"/>
</dbReference>
<organism evidence="2 3">
    <name type="scientific">Streptosporangium amethystogenes subsp. fukuiense</name>
    <dbReference type="NCBI Taxonomy" id="698418"/>
    <lineage>
        <taxon>Bacteria</taxon>
        <taxon>Bacillati</taxon>
        <taxon>Actinomycetota</taxon>
        <taxon>Actinomycetes</taxon>
        <taxon>Streptosporangiales</taxon>
        <taxon>Streptosporangiaceae</taxon>
        <taxon>Streptosporangium</taxon>
    </lineage>
</organism>
<dbReference type="EMBL" id="JBHTEE010000001">
    <property type="protein sequence ID" value="MFC7605545.1"/>
    <property type="molecule type" value="Genomic_DNA"/>
</dbReference>
<dbReference type="InterPro" id="IPR001387">
    <property type="entry name" value="Cro/C1-type_HTH"/>
</dbReference>
<protein>
    <submittedName>
        <fullName evidence="2">Helix-turn-helix domain-containing protein</fullName>
    </submittedName>
</protein>
<dbReference type="Gene3D" id="1.10.260.40">
    <property type="entry name" value="lambda repressor-like DNA-binding domains"/>
    <property type="match status" value="1"/>
</dbReference>